<keyword evidence="2" id="KW-0813">Transport</keyword>
<evidence type="ECO:0000256" key="3">
    <source>
        <dbReference type="ARBA" id="ARBA00022741"/>
    </source>
</evidence>
<dbReference type="GO" id="GO:0016887">
    <property type="term" value="F:ATP hydrolysis activity"/>
    <property type="evidence" value="ECO:0007669"/>
    <property type="project" value="InterPro"/>
</dbReference>
<dbReference type="InterPro" id="IPR003593">
    <property type="entry name" value="AAA+_ATPase"/>
</dbReference>
<dbReference type="SUPFAM" id="SSF52540">
    <property type="entry name" value="P-loop containing nucleoside triphosphate hydrolases"/>
    <property type="match status" value="1"/>
</dbReference>
<keyword evidence="3" id="KW-0547">Nucleotide-binding</keyword>
<dbReference type="Proteomes" id="UP000617531">
    <property type="component" value="Unassembled WGS sequence"/>
</dbReference>
<comment type="caution">
    <text evidence="6">The sequence shown here is derived from an EMBL/GenBank/DDBJ whole genome shotgun (WGS) entry which is preliminary data.</text>
</comment>
<dbReference type="RefSeq" id="WP_191282881.1">
    <property type="nucleotide sequence ID" value="NZ_BNAI01000002.1"/>
</dbReference>
<evidence type="ECO:0000256" key="2">
    <source>
        <dbReference type="ARBA" id="ARBA00022448"/>
    </source>
</evidence>
<reference evidence="6" key="1">
    <citation type="journal article" date="2014" name="Int. J. Syst. Evol. Microbiol.">
        <title>Complete genome sequence of Corynebacterium casei LMG S-19264T (=DSM 44701T), isolated from a smear-ripened cheese.</title>
        <authorList>
            <consortium name="US DOE Joint Genome Institute (JGI-PGF)"/>
            <person name="Walter F."/>
            <person name="Albersmeier A."/>
            <person name="Kalinowski J."/>
            <person name="Ruckert C."/>
        </authorList>
    </citation>
    <scope>NUCLEOTIDE SEQUENCE</scope>
    <source>
        <strain evidence="6">CGMCC 1.16548</strain>
    </source>
</reference>
<protein>
    <recommendedName>
        <fullName evidence="5">ABC transporter domain-containing protein</fullName>
    </recommendedName>
</protein>
<dbReference type="Pfam" id="PF00005">
    <property type="entry name" value="ABC_tran"/>
    <property type="match status" value="1"/>
</dbReference>
<evidence type="ECO:0000313" key="6">
    <source>
        <dbReference type="EMBL" id="GHF15401.1"/>
    </source>
</evidence>
<dbReference type="AlphaFoldDB" id="A0A8J3GQE5"/>
<sequence length="409" mass="44843">MAKKPAPEAPPAAPEIVRMRGVSKRFIVRQDNSLKERLVTLGRIGRKHRSDFWALRDIDLTIHAGTTVGLIGHNGSGKSTLLKVLGGIIDPTSGSAERRGRIAALLELGTGFHPDLTGRENVFLNAAILGLTRAETEARLDEILAFASIGDHIDTQVKFYSSGMFVRLAFAVAVHTDPDLLLVDEVLAVGDEAFQRKCMDKIRTFQQEGRTIVLVSHSLDQVVDLCDRTVLLNNGEVVFDGDPRDAVREFRGILETRRKAEVQAGGGAAAPQYLQWVDSALATPSAPGPDGELMAGTDLDIEFDLHCDAPKAGMILAIGIDSSRGQVAYSTTTRLLGVDLEPFTGTRRVRFRLEDCQFGPGKYFVHISVIDEIGVHLYDWPQAISFDMHDYRTSFGTVHIEPRFEIVDG</sequence>
<dbReference type="CDD" id="cd10147">
    <property type="entry name" value="Wzt_C-like"/>
    <property type="match status" value="1"/>
</dbReference>
<dbReference type="Gene3D" id="3.40.50.300">
    <property type="entry name" value="P-loop containing nucleotide triphosphate hydrolases"/>
    <property type="match status" value="1"/>
</dbReference>
<dbReference type="SMART" id="SM00382">
    <property type="entry name" value="AAA"/>
    <property type="match status" value="1"/>
</dbReference>
<proteinExistence type="inferred from homology"/>
<keyword evidence="7" id="KW-1185">Reference proteome</keyword>
<dbReference type="GO" id="GO:0005524">
    <property type="term" value="F:ATP binding"/>
    <property type="evidence" value="ECO:0007669"/>
    <property type="project" value="UniProtKB-KW"/>
</dbReference>
<name>A0A8J3GQE5_9MICO</name>
<feature type="domain" description="ABC transporter" evidence="5">
    <location>
        <begin position="39"/>
        <end position="259"/>
    </location>
</feature>
<dbReference type="PROSITE" id="PS50893">
    <property type="entry name" value="ABC_TRANSPORTER_2"/>
    <property type="match status" value="1"/>
</dbReference>
<dbReference type="Gene3D" id="2.70.50.60">
    <property type="entry name" value="abc- transporter (atp binding component) like domain"/>
    <property type="match status" value="1"/>
</dbReference>
<dbReference type="GO" id="GO:0140359">
    <property type="term" value="F:ABC-type transporter activity"/>
    <property type="evidence" value="ECO:0007669"/>
    <property type="project" value="InterPro"/>
</dbReference>
<evidence type="ECO:0000313" key="7">
    <source>
        <dbReference type="Proteomes" id="UP000617531"/>
    </source>
</evidence>
<reference evidence="6" key="2">
    <citation type="submission" date="2020-09" db="EMBL/GenBank/DDBJ databases">
        <authorList>
            <person name="Sun Q."/>
            <person name="Zhou Y."/>
        </authorList>
    </citation>
    <scope>NUCLEOTIDE SEQUENCE</scope>
    <source>
        <strain evidence="6">CGMCC 1.16548</strain>
    </source>
</reference>
<dbReference type="InterPro" id="IPR015860">
    <property type="entry name" value="ABC_transpr_TagH-like"/>
</dbReference>
<dbReference type="GO" id="GO:0016020">
    <property type="term" value="C:membrane"/>
    <property type="evidence" value="ECO:0007669"/>
    <property type="project" value="InterPro"/>
</dbReference>
<dbReference type="Pfam" id="PF14524">
    <property type="entry name" value="Wzt_C"/>
    <property type="match status" value="1"/>
</dbReference>
<evidence type="ECO:0000256" key="4">
    <source>
        <dbReference type="ARBA" id="ARBA00022840"/>
    </source>
</evidence>
<dbReference type="InterPro" id="IPR017871">
    <property type="entry name" value="ABC_transporter-like_CS"/>
</dbReference>
<dbReference type="InterPro" id="IPR003439">
    <property type="entry name" value="ABC_transporter-like_ATP-bd"/>
</dbReference>
<keyword evidence="4" id="KW-0067">ATP-binding</keyword>
<dbReference type="InterPro" id="IPR029439">
    <property type="entry name" value="Wzt_C"/>
</dbReference>
<dbReference type="PANTHER" id="PTHR46743:SF2">
    <property type="entry name" value="TEICHOIC ACIDS EXPORT ATP-BINDING PROTEIN TAGH"/>
    <property type="match status" value="1"/>
</dbReference>
<dbReference type="PANTHER" id="PTHR46743">
    <property type="entry name" value="TEICHOIC ACIDS EXPORT ATP-BINDING PROTEIN TAGH"/>
    <property type="match status" value="1"/>
</dbReference>
<dbReference type="InterPro" id="IPR027417">
    <property type="entry name" value="P-loop_NTPase"/>
</dbReference>
<evidence type="ECO:0000259" key="5">
    <source>
        <dbReference type="PROSITE" id="PS50893"/>
    </source>
</evidence>
<organism evidence="6 7">
    <name type="scientific">Pseudolysinimonas yzui</name>
    <dbReference type="NCBI Taxonomy" id="2708254"/>
    <lineage>
        <taxon>Bacteria</taxon>
        <taxon>Bacillati</taxon>
        <taxon>Actinomycetota</taxon>
        <taxon>Actinomycetes</taxon>
        <taxon>Micrococcales</taxon>
        <taxon>Microbacteriaceae</taxon>
        <taxon>Pseudolysinimonas</taxon>
    </lineage>
</organism>
<gene>
    <name evidence="6" type="ORF">GCM10011600_15500</name>
</gene>
<dbReference type="PROSITE" id="PS00211">
    <property type="entry name" value="ABC_TRANSPORTER_1"/>
    <property type="match status" value="1"/>
</dbReference>
<comment type="similarity">
    <text evidence="1">Belongs to the ABC transporter superfamily.</text>
</comment>
<dbReference type="EMBL" id="BNAI01000002">
    <property type="protein sequence ID" value="GHF15401.1"/>
    <property type="molecule type" value="Genomic_DNA"/>
</dbReference>
<accession>A0A8J3GQE5</accession>
<dbReference type="InterPro" id="IPR050683">
    <property type="entry name" value="Bact_Polysacc_Export_ATP-bd"/>
</dbReference>
<evidence type="ECO:0000256" key="1">
    <source>
        <dbReference type="ARBA" id="ARBA00005417"/>
    </source>
</evidence>
<dbReference type="CDD" id="cd03220">
    <property type="entry name" value="ABC_KpsT_Wzt"/>
    <property type="match status" value="1"/>
</dbReference>